<sequence>MAQENLHLMTEQLSAYLDKQLLSTEEQNQVEAHLKTCEQCQQELEDLRHTVALLHALPRPALPRSFMLPLDINIQTDIQTSVEDEPEGAEPVPIAVAAARNRRREAGTDNRSWPTYARVALRTVSAIAAVVGLALLLSGMIGTFLPGGTMTASYGRPMAANSSTQDSRTSSGSGENAQGSAAPQLSPSSRTTITPPAITATTRATPIAEATATTAITHEETPAVKSVQPAPSIEPSRSPIILFFDLSTGPGRLGLGFLLLLLGVMGSIVFKRRWRQERA</sequence>
<keyword evidence="2" id="KW-1133">Transmembrane helix</keyword>
<feature type="domain" description="Putative zinc-finger" evidence="3">
    <location>
        <begin position="10"/>
        <end position="41"/>
    </location>
</feature>
<dbReference type="InterPro" id="IPR027383">
    <property type="entry name" value="Znf_put"/>
</dbReference>
<evidence type="ECO:0000256" key="2">
    <source>
        <dbReference type="SAM" id="Phobius"/>
    </source>
</evidence>
<keyword evidence="2" id="KW-0472">Membrane</keyword>
<proteinExistence type="predicted"/>
<keyword evidence="2" id="KW-0812">Transmembrane</keyword>
<dbReference type="Proteomes" id="UP000597444">
    <property type="component" value="Unassembled WGS sequence"/>
</dbReference>
<keyword evidence="5" id="KW-1185">Reference proteome</keyword>
<name>A0A8J3IFZ2_9CHLR</name>
<dbReference type="Gene3D" id="1.10.10.1320">
    <property type="entry name" value="Anti-sigma factor, zinc-finger domain"/>
    <property type="match status" value="1"/>
</dbReference>
<dbReference type="AlphaFoldDB" id="A0A8J3IFZ2"/>
<feature type="transmembrane region" description="Helical" evidence="2">
    <location>
        <begin position="119"/>
        <end position="145"/>
    </location>
</feature>
<feature type="compositionally biased region" description="Low complexity" evidence="1">
    <location>
        <begin position="191"/>
        <end position="205"/>
    </location>
</feature>
<feature type="transmembrane region" description="Helical" evidence="2">
    <location>
        <begin position="253"/>
        <end position="270"/>
    </location>
</feature>
<evidence type="ECO:0000313" key="5">
    <source>
        <dbReference type="Proteomes" id="UP000597444"/>
    </source>
</evidence>
<organism evidence="4 5">
    <name type="scientific">Reticulibacter mediterranei</name>
    <dbReference type="NCBI Taxonomy" id="2778369"/>
    <lineage>
        <taxon>Bacteria</taxon>
        <taxon>Bacillati</taxon>
        <taxon>Chloroflexota</taxon>
        <taxon>Ktedonobacteria</taxon>
        <taxon>Ktedonobacterales</taxon>
        <taxon>Reticulibacteraceae</taxon>
        <taxon>Reticulibacter</taxon>
    </lineage>
</organism>
<feature type="region of interest" description="Disordered" evidence="1">
    <location>
        <begin position="156"/>
        <end position="205"/>
    </location>
</feature>
<gene>
    <name evidence="4" type="ORF">KSF_047870</name>
</gene>
<feature type="compositionally biased region" description="Low complexity" evidence="1">
    <location>
        <begin position="162"/>
        <end position="174"/>
    </location>
</feature>
<dbReference type="InterPro" id="IPR041916">
    <property type="entry name" value="Anti_sigma_zinc_sf"/>
</dbReference>
<evidence type="ECO:0000313" key="4">
    <source>
        <dbReference type="EMBL" id="GHO94739.1"/>
    </source>
</evidence>
<comment type="caution">
    <text evidence="4">The sequence shown here is derived from an EMBL/GenBank/DDBJ whole genome shotgun (WGS) entry which is preliminary data.</text>
</comment>
<dbReference type="Pfam" id="PF13490">
    <property type="entry name" value="zf-HC2"/>
    <property type="match status" value="1"/>
</dbReference>
<evidence type="ECO:0000256" key="1">
    <source>
        <dbReference type="SAM" id="MobiDB-lite"/>
    </source>
</evidence>
<reference evidence="4" key="1">
    <citation type="submission" date="2020-10" db="EMBL/GenBank/DDBJ databases">
        <title>Taxonomic study of unclassified bacteria belonging to the class Ktedonobacteria.</title>
        <authorList>
            <person name="Yabe S."/>
            <person name="Wang C.M."/>
            <person name="Zheng Y."/>
            <person name="Sakai Y."/>
            <person name="Cavaletti L."/>
            <person name="Monciardini P."/>
            <person name="Donadio S."/>
        </authorList>
    </citation>
    <scope>NUCLEOTIDE SEQUENCE</scope>
    <source>
        <strain evidence="4">ID150040</strain>
    </source>
</reference>
<evidence type="ECO:0000259" key="3">
    <source>
        <dbReference type="Pfam" id="PF13490"/>
    </source>
</evidence>
<dbReference type="EMBL" id="BNJK01000001">
    <property type="protein sequence ID" value="GHO94739.1"/>
    <property type="molecule type" value="Genomic_DNA"/>
</dbReference>
<accession>A0A8J3IFZ2</accession>
<dbReference type="RefSeq" id="WP_220205454.1">
    <property type="nucleotide sequence ID" value="NZ_BNJK01000001.1"/>
</dbReference>
<feature type="compositionally biased region" description="Polar residues" evidence="1">
    <location>
        <begin position="175"/>
        <end position="190"/>
    </location>
</feature>
<protein>
    <recommendedName>
        <fullName evidence="3">Putative zinc-finger domain-containing protein</fullName>
    </recommendedName>
</protein>